<dbReference type="RefSeq" id="WP_071971740.1">
    <property type="nucleotide sequence ID" value="NZ_CP018076.1"/>
</dbReference>
<reference evidence="1 2" key="1">
    <citation type="submission" date="2016-11" db="EMBL/GenBank/DDBJ databases">
        <title>Complete genome sequence of Sulfitobacter sp. AM1-D1, a toxic bacteria associated with marine dinoflagellate Alexandrium minutum in East China Sea.</title>
        <authorList>
            <person name="Yang Q."/>
            <person name="Zhang X."/>
            <person name="Tian X."/>
        </authorList>
    </citation>
    <scope>NUCLEOTIDE SEQUENCE [LARGE SCALE GENOMIC DNA]</scope>
    <source>
        <strain evidence="1 2">AM1-D1</strain>
    </source>
</reference>
<dbReference type="EMBL" id="CP018076">
    <property type="protein sequence ID" value="APE43409.1"/>
    <property type="molecule type" value="Genomic_DNA"/>
</dbReference>
<name>A0A1J0WGH0_9RHOB</name>
<dbReference type="OrthoDB" id="5464931at2"/>
<keyword evidence="2" id="KW-1185">Reference proteome</keyword>
<dbReference type="AlphaFoldDB" id="A0A1J0WGH0"/>
<dbReference type="Proteomes" id="UP000181897">
    <property type="component" value="Chromosome"/>
</dbReference>
<gene>
    <name evidence="1" type="ORF">BOO69_08255</name>
</gene>
<organism evidence="1 2">
    <name type="scientific">Sulfitobacter alexandrii</name>
    <dbReference type="NCBI Taxonomy" id="1917485"/>
    <lineage>
        <taxon>Bacteria</taxon>
        <taxon>Pseudomonadati</taxon>
        <taxon>Pseudomonadota</taxon>
        <taxon>Alphaproteobacteria</taxon>
        <taxon>Rhodobacterales</taxon>
        <taxon>Roseobacteraceae</taxon>
        <taxon>Sulfitobacter</taxon>
    </lineage>
</organism>
<evidence type="ECO:0000313" key="2">
    <source>
        <dbReference type="Proteomes" id="UP000181897"/>
    </source>
</evidence>
<dbReference type="STRING" id="1917485.BOO69_08255"/>
<sequence>MKDLVSKIGPIVALAPAIVSATATSAALDLLGFKSAVLIVQSGAIESAGDFTVTLQESDTTTSGDFTDVAAGDLEGELPDTLAADTVYKLGYTGTKRYLRAVATKNGGTSIGLSITLIKGHPESAPVA</sequence>
<proteinExistence type="predicted"/>
<evidence type="ECO:0000313" key="1">
    <source>
        <dbReference type="EMBL" id="APE43409.1"/>
    </source>
</evidence>
<accession>A0A1J0WGH0</accession>
<protein>
    <submittedName>
        <fullName evidence="1">Uncharacterized protein</fullName>
    </submittedName>
</protein>
<dbReference type="KEGG" id="suam:BOO69_08255"/>